<gene>
    <name evidence="2" type="ORF">CNEO_41917</name>
</gene>
<keyword evidence="1" id="KW-0732">Signal</keyword>
<evidence type="ECO:0000313" key="3">
    <source>
        <dbReference type="Proteomes" id="UP000789738"/>
    </source>
</evidence>
<evidence type="ECO:0000313" key="2">
    <source>
        <dbReference type="EMBL" id="CAG9705499.1"/>
    </source>
</evidence>
<comment type="caution">
    <text evidence="2">The sequence shown here is derived from an EMBL/GenBank/DDBJ whole genome shotgun (WGS) entry which is preliminary data.</text>
</comment>
<dbReference type="EMBL" id="CAKJVE010000004">
    <property type="protein sequence ID" value="CAG9705499.1"/>
    <property type="molecule type" value="Genomic_DNA"/>
</dbReference>
<dbReference type="Proteomes" id="UP000789738">
    <property type="component" value="Unassembled WGS sequence"/>
</dbReference>
<feature type="chain" id="PRO_5044470456" evidence="1">
    <location>
        <begin position="25"/>
        <end position="259"/>
    </location>
</feature>
<proteinExistence type="predicted"/>
<organism evidence="2 3">
    <name type="scientific">Clostridium neonatale</name>
    <dbReference type="NCBI Taxonomy" id="137838"/>
    <lineage>
        <taxon>Bacteria</taxon>
        <taxon>Bacillati</taxon>
        <taxon>Bacillota</taxon>
        <taxon>Clostridia</taxon>
        <taxon>Eubacteriales</taxon>
        <taxon>Clostridiaceae</taxon>
        <taxon>Clostridium</taxon>
    </lineage>
</organism>
<protein>
    <submittedName>
        <fullName evidence="2">Uncharacterized protein</fullName>
    </submittedName>
</protein>
<accession>A0AA86JG92</accession>
<evidence type="ECO:0000256" key="1">
    <source>
        <dbReference type="SAM" id="SignalP"/>
    </source>
</evidence>
<reference evidence="2" key="1">
    <citation type="submission" date="2021-10" db="EMBL/GenBank/DDBJ databases">
        <authorList>
            <person name="Mesa V."/>
        </authorList>
    </citation>
    <scope>NUCLEOTIDE SEQUENCE</scope>
    <source>
        <strain evidence="2">CC3_PB</strain>
    </source>
</reference>
<name>A0AA86JG92_9CLOT</name>
<sequence length="259" mass="27786">MRKKILSIITICFLLILNTSTAFAQSNSGKNVQDQKEKLINIVLTSKDPEAVEKANNSLNQIIEAEVKQNTMNTMNTTDTIQPMSGTQIRNYSSTTVSNYKDRKGTYGAAYTTGTSTSKTVSVTVSAGSQFKTDSGTTITLGGSVSGSATATINGPAYNTKVPGSSLNATHSVAIAILRGTIVHETYDYYDGSTGNFISHVDQYVIGGSTVTRYNLLVANTASTYYVGHCTKDAYKTYSSEQAFKNVINSTSPTSAYSW</sequence>
<feature type="signal peptide" evidence="1">
    <location>
        <begin position="1"/>
        <end position="24"/>
    </location>
</feature>
<dbReference type="RefSeq" id="WP_210889214.1">
    <property type="nucleotide sequence ID" value="NZ_CAKJVE010000004.1"/>
</dbReference>
<dbReference type="AlphaFoldDB" id="A0AA86JG92"/>